<dbReference type="PANTHER" id="PTHR21357:SF4">
    <property type="entry name" value="FAM172 FAMILY PROTEIN HOMOLOG CG10038"/>
    <property type="match status" value="1"/>
</dbReference>
<organism evidence="2 3">
    <name type="scientific">Drosophila busckii</name>
    <name type="common">Fruit fly</name>
    <dbReference type="NCBI Taxonomy" id="30019"/>
    <lineage>
        <taxon>Eukaryota</taxon>
        <taxon>Metazoa</taxon>
        <taxon>Ecdysozoa</taxon>
        <taxon>Arthropoda</taxon>
        <taxon>Hexapoda</taxon>
        <taxon>Insecta</taxon>
        <taxon>Pterygota</taxon>
        <taxon>Neoptera</taxon>
        <taxon>Endopterygota</taxon>
        <taxon>Diptera</taxon>
        <taxon>Brachycera</taxon>
        <taxon>Muscomorpha</taxon>
        <taxon>Ephydroidea</taxon>
        <taxon>Drosophilidae</taxon>
        <taxon>Drosophila</taxon>
    </lineage>
</organism>
<sequence length="281" mass="31558">GELRRIDAYTGRPGDKPFIFEISKSQAENQAHYEKLADQIPEIVYELLERNGLSRTYIPLGMPPDRSTFIFTSALKGCKKLLVLIHGSGYVRAGQWARSLVINNSLDHGTQLPYIQRAQKLGYDIVVTNTNDNDRTIDGQSMPIKGVENAHKHAAYVWKHIVMPAKPESVAIVAHSFGGLVVRDLAEEYSDFFREKVFAIALTDPTISTAPACCKKYFLDVTCNWVSSNKPLDAEVARAHASEYIKCVSAGHPKHEWSSYSAMESVIKFIEDKYEQRVHAK</sequence>
<dbReference type="Pfam" id="PF22749">
    <property type="entry name" value="Arb2"/>
    <property type="match status" value="1"/>
</dbReference>
<dbReference type="GO" id="GO:0031048">
    <property type="term" value="P:regulatory ncRNA-mediated heterochromatin formation"/>
    <property type="evidence" value="ECO:0007669"/>
    <property type="project" value="TreeGrafter"/>
</dbReference>
<dbReference type="InterPro" id="IPR029058">
    <property type="entry name" value="AB_hydrolase_fold"/>
</dbReference>
<name>A0A0M4EKV3_DROBS</name>
<proteinExistence type="predicted"/>
<dbReference type="OrthoDB" id="421951at2759"/>
<feature type="non-terminal residue" evidence="2">
    <location>
        <position position="1"/>
    </location>
</feature>
<feature type="domain" description="Arb2" evidence="1">
    <location>
        <begin position="14"/>
        <end position="232"/>
    </location>
</feature>
<dbReference type="InterPro" id="IPR048263">
    <property type="entry name" value="Arb2"/>
</dbReference>
<dbReference type="Gene3D" id="3.40.50.1820">
    <property type="entry name" value="alpha/beta hydrolase"/>
    <property type="match status" value="1"/>
</dbReference>
<protein>
    <submittedName>
        <fullName evidence="2">CG10038</fullName>
    </submittedName>
</protein>
<dbReference type="InterPro" id="IPR053858">
    <property type="entry name" value="Arb2_dom"/>
</dbReference>
<accession>A0A0M4EKV3</accession>
<dbReference type="STRING" id="30019.A0A0M4EKV3"/>
<dbReference type="SMR" id="A0A0M4EKV3"/>
<evidence type="ECO:0000259" key="1">
    <source>
        <dbReference type="Pfam" id="PF22749"/>
    </source>
</evidence>
<gene>
    <name evidence="2" type="ORF">Dbus_chr3Rg552</name>
</gene>
<dbReference type="GO" id="GO:0005634">
    <property type="term" value="C:nucleus"/>
    <property type="evidence" value="ECO:0007669"/>
    <property type="project" value="TreeGrafter"/>
</dbReference>
<dbReference type="AlphaFoldDB" id="A0A0M4EKV3"/>
<dbReference type="OMA" id="LAFVELX"/>
<dbReference type="GO" id="GO:0035197">
    <property type="term" value="F:siRNA binding"/>
    <property type="evidence" value="ECO:0007669"/>
    <property type="project" value="TreeGrafter"/>
</dbReference>
<keyword evidence="3" id="KW-1185">Reference proteome</keyword>
<dbReference type="EMBL" id="CP012526">
    <property type="protein sequence ID" value="ALC45802.1"/>
    <property type="molecule type" value="Genomic_DNA"/>
</dbReference>
<dbReference type="SUPFAM" id="SSF53474">
    <property type="entry name" value="alpha/beta-Hydrolases"/>
    <property type="match status" value="1"/>
</dbReference>
<dbReference type="Proteomes" id="UP000494163">
    <property type="component" value="Chromosome 3R"/>
</dbReference>
<evidence type="ECO:0000313" key="2">
    <source>
        <dbReference type="EMBL" id="ALC45802.1"/>
    </source>
</evidence>
<evidence type="ECO:0000313" key="3">
    <source>
        <dbReference type="Proteomes" id="UP000494163"/>
    </source>
</evidence>
<reference evidence="2 3" key="1">
    <citation type="submission" date="2015-08" db="EMBL/GenBank/DDBJ databases">
        <title>Ancestral chromatin configuration constrains chromatin evolution on differentiating sex chromosomes in Drosophila.</title>
        <authorList>
            <person name="Zhou Q."/>
            <person name="Bachtrog D."/>
        </authorList>
    </citation>
    <scope>NUCLEOTIDE SEQUENCE [LARGE SCALE GENOMIC DNA]</scope>
    <source>
        <tissue evidence="2">Whole larvae</tissue>
    </source>
</reference>
<dbReference type="PANTHER" id="PTHR21357">
    <property type="entry name" value="FAM172 FAMILY PROTEIN HOMOLOG CG10038"/>
    <property type="match status" value="1"/>
</dbReference>